<keyword evidence="2" id="KW-0521">NADP</keyword>
<comment type="pathway">
    <text evidence="1">Cofactor biosynthesis; riboflavin biosynthesis.</text>
</comment>
<dbReference type="SUPFAM" id="SSF53597">
    <property type="entry name" value="Dihydrofolate reductase-like"/>
    <property type="match status" value="1"/>
</dbReference>
<dbReference type="InterPro" id="IPR050765">
    <property type="entry name" value="Riboflavin_Biosynth_HTPR"/>
</dbReference>
<keyword evidence="6" id="KW-1185">Reference proteome</keyword>
<organism evidence="5 6">
    <name type="scientific">Paragemmobacter ruber</name>
    <dbReference type="NCBI Taxonomy" id="1985673"/>
    <lineage>
        <taxon>Bacteria</taxon>
        <taxon>Pseudomonadati</taxon>
        <taxon>Pseudomonadota</taxon>
        <taxon>Alphaproteobacteria</taxon>
        <taxon>Rhodobacterales</taxon>
        <taxon>Paracoccaceae</taxon>
        <taxon>Paragemmobacter</taxon>
    </lineage>
</organism>
<reference evidence="6" key="1">
    <citation type="submission" date="2020-01" db="EMBL/GenBank/DDBJ databases">
        <title>Sphingomonas sp. strain CSW-10.</title>
        <authorList>
            <person name="Chen W.-M."/>
        </authorList>
    </citation>
    <scope>NUCLEOTIDE SEQUENCE [LARGE SCALE GENOMIC DNA]</scope>
    <source>
        <strain evidence="6">CCP-1</strain>
    </source>
</reference>
<feature type="domain" description="Bacterial bifunctional deaminase-reductase C-terminal" evidence="4">
    <location>
        <begin position="53"/>
        <end position="222"/>
    </location>
</feature>
<proteinExistence type="predicted"/>
<evidence type="ECO:0000313" key="5">
    <source>
        <dbReference type="EMBL" id="NBE06618.1"/>
    </source>
</evidence>
<sequence length="281" mass="30215">MQNVEVTPRVWERILSIRAGNGCACCGRWTPGERAALDLYAPLARRDLGPVTVAQIGQSLDGRVATVTGDARDVSGPEGLAHLHRMRALVDGVLIGVRTAIHDRPQLTVRMCSGPNPARIVVDPRGRLTEDVALFRADGARRIVVQGVARPRPEGVEVVNLPLRDGWLDPRDIVTALHDLGLRNVMIEGGGITIARFLEAGLLNRLQVAVSPLLIGGGPQGLTLQSPVARLADAIRPETRAYGIGREVVFDCALTARAAEAWQPIHSAPRVAEAARAVRLR</sequence>
<dbReference type="InterPro" id="IPR002734">
    <property type="entry name" value="RibDG_C"/>
</dbReference>
<evidence type="ECO:0000256" key="2">
    <source>
        <dbReference type="ARBA" id="ARBA00022857"/>
    </source>
</evidence>
<protein>
    <submittedName>
        <fullName evidence="5">Riboflavin deaminase</fullName>
    </submittedName>
</protein>
<evidence type="ECO:0000313" key="6">
    <source>
        <dbReference type="Proteomes" id="UP001517376"/>
    </source>
</evidence>
<dbReference type="InterPro" id="IPR024072">
    <property type="entry name" value="DHFR-like_dom_sf"/>
</dbReference>
<dbReference type="PANTHER" id="PTHR38011">
    <property type="entry name" value="DIHYDROFOLATE REDUCTASE FAMILY PROTEIN (AFU_ORTHOLOGUE AFUA_8G06820)"/>
    <property type="match status" value="1"/>
</dbReference>
<evidence type="ECO:0000259" key="4">
    <source>
        <dbReference type="Pfam" id="PF01872"/>
    </source>
</evidence>
<keyword evidence="3" id="KW-0560">Oxidoreductase</keyword>
<comment type="caution">
    <text evidence="5">The sequence shown here is derived from an EMBL/GenBank/DDBJ whole genome shotgun (WGS) entry which is preliminary data.</text>
</comment>
<dbReference type="Gene3D" id="3.40.430.10">
    <property type="entry name" value="Dihydrofolate Reductase, subunit A"/>
    <property type="match status" value="1"/>
</dbReference>
<dbReference type="RefSeq" id="WP_161765599.1">
    <property type="nucleotide sequence ID" value="NZ_JAAATW010000001.1"/>
</dbReference>
<name>A0ABW9Y2J8_9RHOB</name>
<evidence type="ECO:0000256" key="1">
    <source>
        <dbReference type="ARBA" id="ARBA00005104"/>
    </source>
</evidence>
<evidence type="ECO:0000256" key="3">
    <source>
        <dbReference type="ARBA" id="ARBA00023002"/>
    </source>
</evidence>
<gene>
    <name evidence="5" type="ORF">GU920_03680</name>
</gene>
<dbReference type="Proteomes" id="UP001517376">
    <property type="component" value="Unassembled WGS sequence"/>
</dbReference>
<dbReference type="Pfam" id="PF01872">
    <property type="entry name" value="RibD_C"/>
    <property type="match status" value="1"/>
</dbReference>
<accession>A0ABW9Y2J8</accession>
<dbReference type="PANTHER" id="PTHR38011:SF7">
    <property type="entry name" value="2,5-DIAMINO-6-RIBOSYLAMINO-4(3H)-PYRIMIDINONE 5'-PHOSPHATE REDUCTASE"/>
    <property type="match status" value="1"/>
</dbReference>
<dbReference type="EMBL" id="JAAATW010000001">
    <property type="protein sequence ID" value="NBE06618.1"/>
    <property type="molecule type" value="Genomic_DNA"/>
</dbReference>